<dbReference type="Proteomes" id="UP000264870">
    <property type="component" value="Unassembled WGS sequence"/>
</dbReference>
<protein>
    <submittedName>
        <fullName evidence="1">Uncharacterized protein</fullName>
    </submittedName>
</protein>
<proteinExistence type="predicted"/>
<comment type="caution">
    <text evidence="1">The sequence shown here is derived from an EMBL/GenBank/DDBJ whole genome shotgun (WGS) entry which is preliminary data.</text>
</comment>
<gene>
    <name evidence="1" type="ORF">CG702_21660</name>
</gene>
<organism evidence="1 2">
    <name type="scientific">Escherichia coli</name>
    <dbReference type="NCBI Taxonomy" id="562"/>
    <lineage>
        <taxon>Bacteria</taxon>
        <taxon>Pseudomonadati</taxon>
        <taxon>Pseudomonadota</taxon>
        <taxon>Gammaproteobacteria</taxon>
        <taxon>Enterobacterales</taxon>
        <taxon>Enterobacteriaceae</taxon>
        <taxon>Escherichia</taxon>
    </lineage>
</organism>
<name>A0AB73QNK9_ECOLX</name>
<sequence>MSLVTKQEPTCSDYWKSSLPSSVRAFFLPGGDMSNALQISIIKTDAGKCFITDCTAKDGYHYQYHQSKIADLLFDGVKPKASFHKNWFEIEHYPEKVERIISGERINVRYELKDAELESKKYPLTLSYNERDAVDEDIRGSLYEYKYDTAPDYTSPVDVEFTLVCEVENFRDAPEFNYSAIRQVEFREERYVVKNINVKHSLVDCIIIPEPLRANSHCEISSKEMYDIVRQHVKDNIDNKLARITSDYAFCFSVKKIIPLLKPHTYSYQDIFARTKKQRAKLHFKTDKVKEIEIFQMTHDQENYKGYTAIKGFKANNEWELKEMIDNFLTTLMDTIHAPIEQCSCCGGTGYTQDIK</sequence>
<dbReference type="EMBL" id="NNAK01000068">
    <property type="protein sequence ID" value="OZP01151.1"/>
    <property type="molecule type" value="Genomic_DNA"/>
</dbReference>
<reference evidence="1 2" key="1">
    <citation type="submission" date="2017-07" db="EMBL/GenBank/DDBJ databases">
        <authorList>
            <person name="Zhi S."/>
            <person name="Banting G."/>
            <person name="Neumann N."/>
        </authorList>
    </citation>
    <scope>NUCLEOTIDE SEQUENCE [LARGE SCALE GENOMIC DNA]</scope>
    <source>
        <strain evidence="1 2">WW41</strain>
    </source>
</reference>
<evidence type="ECO:0000313" key="2">
    <source>
        <dbReference type="Proteomes" id="UP000264870"/>
    </source>
</evidence>
<evidence type="ECO:0000313" key="1">
    <source>
        <dbReference type="EMBL" id="OZP01151.1"/>
    </source>
</evidence>
<dbReference type="AlphaFoldDB" id="A0AB73QNK9"/>
<dbReference type="InterPro" id="IPR057845">
    <property type="entry name" value="Gad1"/>
</dbReference>
<dbReference type="Pfam" id="PF25705">
    <property type="entry name" value="Gad1"/>
    <property type="match status" value="1"/>
</dbReference>
<accession>A0AB73QNK9</accession>